<keyword evidence="6" id="KW-0472">Membrane</keyword>
<feature type="transmembrane region" description="Helical" evidence="6">
    <location>
        <begin position="101"/>
        <end position="121"/>
    </location>
</feature>
<keyword evidence="3" id="KW-0808">Transferase</keyword>
<dbReference type="SMART" id="SM00387">
    <property type="entry name" value="HATPase_c"/>
    <property type="match status" value="1"/>
</dbReference>
<dbReference type="PANTHER" id="PTHR24421">
    <property type="entry name" value="NITRATE/NITRITE SENSOR PROTEIN NARX-RELATED"/>
    <property type="match status" value="1"/>
</dbReference>
<keyword evidence="4 8" id="KW-0418">Kinase</keyword>
<dbReference type="Gene3D" id="3.30.565.10">
    <property type="entry name" value="Histidine kinase-like ATPase, C-terminal domain"/>
    <property type="match status" value="1"/>
</dbReference>
<evidence type="ECO:0000313" key="9">
    <source>
        <dbReference type="Proteomes" id="UP001596105"/>
    </source>
</evidence>
<keyword evidence="6" id="KW-0812">Transmembrane</keyword>
<evidence type="ECO:0000256" key="6">
    <source>
        <dbReference type="SAM" id="Phobius"/>
    </source>
</evidence>
<organism evidence="8 9">
    <name type="scientific">Cohnella suwonensis</name>
    <dbReference type="NCBI Taxonomy" id="696072"/>
    <lineage>
        <taxon>Bacteria</taxon>
        <taxon>Bacillati</taxon>
        <taxon>Bacillota</taxon>
        <taxon>Bacilli</taxon>
        <taxon>Bacillales</taxon>
        <taxon>Paenibacillaceae</taxon>
        <taxon>Cohnella</taxon>
    </lineage>
</organism>
<dbReference type="Pfam" id="PF02518">
    <property type="entry name" value="HATPase_c"/>
    <property type="match status" value="1"/>
</dbReference>
<keyword evidence="9" id="KW-1185">Reference proteome</keyword>
<dbReference type="Pfam" id="PF07730">
    <property type="entry name" value="HisKA_3"/>
    <property type="match status" value="1"/>
</dbReference>
<protein>
    <recommendedName>
        <fullName evidence="2">histidine kinase</fullName>
        <ecNumber evidence="2">2.7.13.3</ecNumber>
    </recommendedName>
</protein>
<dbReference type="SUPFAM" id="SSF55874">
    <property type="entry name" value="ATPase domain of HSP90 chaperone/DNA topoisomerase II/histidine kinase"/>
    <property type="match status" value="1"/>
</dbReference>
<dbReference type="InterPro" id="IPR036890">
    <property type="entry name" value="HATPase_C_sf"/>
</dbReference>
<dbReference type="RefSeq" id="WP_209751387.1">
    <property type="nucleotide sequence ID" value="NZ_JBHSMH010000073.1"/>
</dbReference>
<feature type="transmembrane region" description="Helical" evidence="6">
    <location>
        <begin position="12"/>
        <end position="31"/>
    </location>
</feature>
<evidence type="ECO:0000259" key="7">
    <source>
        <dbReference type="SMART" id="SM00387"/>
    </source>
</evidence>
<reference evidence="9" key="1">
    <citation type="journal article" date="2019" name="Int. J. Syst. Evol. Microbiol.">
        <title>The Global Catalogue of Microorganisms (GCM) 10K type strain sequencing project: providing services to taxonomists for standard genome sequencing and annotation.</title>
        <authorList>
            <consortium name="The Broad Institute Genomics Platform"/>
            <consortium name="The Broad Institute Genome Sequencing Center for Infectious Disease"/>
            <person name="Wu L."/>
            <person name="Ma J."/>
        </authorList>
    </citation>
    <scope>NUCLEOTIDE SEQUENCE [LARGE SCALE GENOMIC DNA]</scope>
    <source>
        <strain evidence="9">CCUG 57113</strain>
    </source>
</reference>
<evidence type="ECO:0000256" key="5">
    <source>
        <dbReference type="ARBA" id="ARBA00023012"/>
    </source>
</evidence>
<dbReference type="CDD" id="cd16917">
    <property type="entry name" value="HATPase_UhpB-NarQ-NarX-like"/>
    <property type="match status" value="1"/>
</dbReference>
<dbReference type="SUPFAM" id="SSF55781">
    <property type="entry name" value="GAF domain-like"/>
    <property type="match status" value="1"/>
</dbReference>
<name>A0ABW0LY52_9BACL</name>
<dbReference type="EC" id="2.7.13.3" evidence="2"/>
<feature type="transmembrane region" description="Helical" evidence="6">
    <location>
        <begin position="298"/>
        <end position="317"/>
    </location>
</feature>
<dbReference type="PANTHER" id="PTHR24421:SF58">
    <property type="entry name" value="SIGNAL TRANSDUCTION HISTIDINE-PROTEIN KINASE_PHOSPHATASE UHPB"/>
    <property type="match status" value="1"/>
</dbReference>
<feature type="transmembrane region" description="Helical" evidence="6">
    <location>
        <begin position="223"/>
        <end position="243"/>
    </location>
</feature>
<keyword evidence="5" id="KW-0902">Two-component regulatory system</keyword>
<evidence type="ECO:0000256" key="4">
    <source>
        <dbReference type="ARBA" id="ARBA00022777"/>
    </source>
</evidence>
<dbReference type="EMBL" id="JBHSMH010000073">
    <property type="protein sequence ID" value="MFC5470749.1"/>
    <property type="molecule type" value="Genomic_DNA"/>
</dbReference>
<gene>
    <name evidence="8" type="ORF">ACFPPD_18845</name>
</gene>
<proteinExistence type="predicted"/>
<feature type="transmembrane region" description="Helical" evidence="6">
    <location>
        <begin position="159"/>
        <end position="177"/>
    </location>
</feature>
<dbReference type="InterPro" id="IPR050482">
    <property type="entry name" value="Sensor_HK_TwoCompSys"/>
</dbReference>
<feature type="transmembrane region" description="Helical" evidence="6">
    <location>
        <begin position="255"/>
        <end position="278"/>
    </location>
</feature>
<dbReference type="Proteomes" id="UP001596105">
    <property type="component" value="Unassembled WGS sequence"/>
</dbReference>
<evidence type="ECO:0000256" key="1">
    <source>
        <dbReference type="ARBA" id="ARBA00000085"/>
    </source>
</evidence>
<sequence>MTVLRLTRIASGIVILIGIALFLYAVPTFYVDLRDHCVDQVCSSFYDTPPTSAWLDAHGLNSRIFAGAYAGLYGLFGLAYIGVGIVVFLRKSADLIGQVASVALALQGFTFNALSLSIQGVHPAIDFTLRAIEACSIVALMTLFFVFPNGKFDPSWSRYALIVILVPGLLRGFFPGTSLDLKYLAPTLFPVWVLVWMGSLIAIQVYRYRKVLGPIERQQTKWAVAGMSVAIAGLIVITLLHILQEDALQRNPFYLYFSDVVLVLCMMLLPITLLFALLRRKLWDIDPIVNRTLVYGSLSLFVAAIYVGIVWYVGVLFHAFSPWANSLIATGIVAILFTPVKERLQRFVNRWMYGENDDPLAVLARLGRKLENPLSPHDALHVVVRTVREALRLPYAGIELVQNGEAIILSEDGDPAQAPAPVKLPLVHRGDSLGHLLVAPRSPEESFFPSDRKFLDMLVRQAGAVVQSAKASIDLHFAAEDLRESRERLVLAREEERKRLRRNLHDDLAPRLAALALTASAAETLMQTDPATTKTILAELQTVIRTSVSDIRRLVHDLRPPALDELGLVGAIQERINDLSRPLKPAWNAEEAFSNESAPPPRLRFRLYAPDSLPPLPAAVEVAAFRIVTEAIVNVVRHSGATECDVSLTVRASAGGDGDGGLAIVIVDNGHGMGDRRESNPSGGIGQHSMRERAEELGGYCLFEAAPRGGSKVSAWLPLTLEVADNARQEGGASA</sequence>
<feature type="transmembrane region" description="Helical" evidence="6">
    <location>
        <begin position="183"/>
        <end position="203"/>
    </location>
</feature>
<keyword evidence="6" id="KW-1133">Transmembrane helix</keyword>
<evidence type="ECO:0000256" key="3">
    <source>
        <dbReference type="ARBA" id="ARBA00022679"/>
    </source>
</evidence>
<feature type="domain" description="Histidine kinase/HSP90-like ATPase" evidence="7">
    <location>
        <begin position="619"/>
        <end position="721"/>
    </location>
</feature>
<feature type="transmembrane region" description="Helical" evidence="6">
    <location>
        <begin position="127"/>
        <end position="147"/>
    </location>
</feature>
<dbReference type="InterPro" id="IPR003594">
    <property type="entry name" value="HATPase_dom"/>
</dbReference>
<accession>A0ABW0LY52</accession>
<dbReference type="Gene3D" id="1.20.5.1930">
    <property type="match status" value="1"/>
</dbReference>
<comment type="caution">
    <text evidence="8">The sequence shown here is derived from an EMBL/GenBank/DDBJ whole genome shotgun (WGS) entry which is preliminary data.</text>
</comment>
<feature type="transmembrane region" description="Helical" evidence="6">
    <location>
        <begin position="64"/>
        <end position="89"/>
    </location>
</feature>
<comment type="catalytic activity">
    <reaction evidence="1">
        <text>ATP + protein L-histidine = ADP + protein N-phospho-L-histidine.</text>
        <dbReference type="EC" id="2.7.13.3"/>
    </reaction>
</comment>
<dbReference type="GO" id="GO:0016301">
    <property type="term" value="F:kinase activity"/>
    <property type="evidence" value="ECO:0007669"/>
    <property type="project" value="UniProtKB-KW"/>
</dbReference>
<evidence type="ECO:0000313" key="8">
    <source>
        <dbReference type="EMBL" id="MFC5470749.1"/>
    </source>
</evidence>
<dbReference type="InterPro" id="IPR011712">
    <property type="entry name" value="Sig_transdc_His_kin_sub3_dim/P"/>
</dbReference>
<evidence type="ECO:0000256" key="2">
    <source>
        <dbReference type="ARBA" id="ARBA00012438"/>
    </source>
</evidence>